<keyword evidence="4" id="KW-0238">DNA-binding</keyword>
<name>Q82WG3_NITEU</name>
<dbReference type="GO" id="GO:0003730">
    <property type="term" value="F:mRNA 3'-UTR binding"/>
    <property type="evidence" value="ECO:0007669"/>
    <property type="project" value="TreeGrafter"/>
</dbReference>
<feature type="transmembrane region" description="Helical" evidence="2">
    <location>
        <begin position="168"/>
        <end position="189"/>
    </location>
</feature>
<dbReference type="STRING" id="228410.NE0717"/>
<dbReference type="InterPro" id="IPR011129">
    <property type="entry name" value="CSD"/>
</dbReference>
<gene>
    <name evidence="4" type="ordered locus">NE0717</name>
</gene>
<dbReference type="InterPro" id="IPR010718">
    <property type="entry name" value="DUF1294"/>
</dbReference>
<dbReference type="SUPFAM" id="SSF50249">
    <property type="entry name" value="Nucleic acid-binding proteins"/>
    <property type="match status" value="1"/>
</dbReference>
<dbReference type="OrthoDB" id="72963at2"/>
<dbReference type="RefSeq" id="WP_011111335.1">
    <property type="nucleotide sequence ID" value="NC_004757.1"/>
</dbReference>
<reference evidence="4 5" key="1">
    <citation type="journal article" date="2003" name="J. Bacteriol.">
        <title>Complete genome sequence of the ammonia-oxidizing bacterium and obligate chemolithoautotroph Nitrosomonas europaea.</title>
        <authorList>
            <person name="Chain P."/>
            <person name="Lamerdin J."/>
            <person name="Larimer F."/>
            <person name="Regala W."/>
            <person name="Land M."/>
            <person name="Hauser L."/>
            <person name="Hooper A."/>
            <person name="Klotz M."/>
            <person name="Norton J."/>
            <person name="Sayavedra-Soto L."/>
            <person name="Arciero D."/>
            <person name="Hommes N."/>
            <person name="Whittaker M."/>
            <person name="Arp D."/>
        </authorList>
    </citation>
    <scope>NUCLEOTIDE SEQUENCE [LARGE SCALE GENOMIC DNA]</scope>
    <source>
        <strain evidence="5">ATCC 19718 / CIP 103999 / KCTC 2705 / NBRC 14298</strain>
    </source>
</reference>
<keyword evidence="2" id="KW-0472">Membrane</keyword>
<organism evidence="4 5">
    <name type="scientific">Nitrosomonas europaea (strain ATCC 19718 / CIP 103999 / KCTC 2705 / NBRC 14298)</name>
    <dbReference type="NCBI Taxonomy" id="228410"/>
    <lineage>
        <taxon>Bacteria</taxon>
        <taxon>Pseudomonadati</taxon>
        <taxon>Pseudomonadota</taxon>
        <taxon>Betaproteobacteria</taxon>
        <taxon>Nitrosomonadales</taxon>
        <taxon>Nitrosomonadaceae</taxon>
        <taxon>Nitrosomonas</taxon>
    </lineage>
</organism>
<dbReference type="PANTHER" id="PTHR12962:SF1">
    <property type="entry name" value="COLD SHOCK DOMAIN-CONTAINING PROTEIN CG9705"/>
    <property type="match status" value="1"/>
</dbReference>
<evidence type="ECO:0000313" key="4">
    <source>
        <dbReference type="EMBL" id="CAD84628.1"/>
    </source>
</evidence>
<dbReference type="GO" id="GO:0043488">
    <property type="term" value="P:regulation of mRNA stability"/>
    <property type="evidence" value="ECO:0007669"/>
    <property type="project" value="TreeGrafter"/>
</dbReference>
<dbReference type="InterPro" id="IPR052069">
    <property type="entry name" value="Ca-reg_mRNA-binding_domain"/>
</dbReference>
<dbReference type="GeneID" id="87103909"/>
<keyword evidence="2" id="KW-1133">Transmembrane helix</keyword>
<sequence length="204" mass="22249">MRYQGRITTWKDDKGFGFVTPNGGGEQIFVHINSFSSRQRRPEGNELVTYELTVDSKGRSQAKAVAFVGEQPTPPKAPSRSSLPPLFAVCFLIFVVGVVVAGRLPSPVLAFYTIASIVAFFAYAFDKSAALRNQWRIQESTLHLFALLGGWPGALAAQRLLRHKSAKASFQTTFWVTVILNCGALGWLLSPSGTRTLNSLLGTA</sequence>
<dbReference type="GO" id="GO:0005829">
    <property type="term" value="C:cytosol"/>
    <property type="evidence" value="ECO:0007669"/>
    <property type="project" value="UniProtKB-ARBA"/>
</dbReference>
<proteinExistence type="predicted"/>
<dbReference type="HOGENOM" id="CLU_091970_0_0_4"/>
<dbReference type="PANTHER" id="PTHR12962">
    <property type="entry name" value="CALCIUM-REGULATED HEAT STABLE PROTEIN CRHSP-24-RELATED"/>
    <property type="match status" value="1"/>
</dbReference>
<dbReference type="PhylomeDB" id="Q82WG3"/>
<accession>Q82WG3</accession>
<dbReference type="KEGG" id="neu:NE0717"/>
<dbReference type="Gene3D" id="2.40.50.140">
    <property type="entry name" value="Nucleic acid-binding proteins"/>
    <property type="match status" value="1"/>
</dbReference>
<dbReference type="EMBL" id="AL954747">
    <property type="protein sequence ID" value="CAD84628.1"/>
    <property type="molecule type" value="Genomic_DNA"/>
</dbReference>
<dbReference type="Pfam" id="PF06961">
    <property type="entry name" value="DUF1294"/>
    <property type="match status" value="1"/>
</dbReference>
<dbReference type="Pfam" id="PF00313">
    <property type="entry name" value="CSD"/>
    <property type="match status" value="1"/>
</dbReference>
<dbReference type="eggNOG" id="COG1278">
    <property type="taxonomic scope" value="Bacteria"/>
</dbReference>
<feature type="transmembrane region" description="Helical" evidence="2">
    <location>
        <begin position="83"/>
        <end position="102"/>
    </location>
</feature>
<dbReference type="AlphaFoldDB" id="Q82WG3"/>
<evidence type="ECO:0000259" key="3">
    <source>
        <dbReference type="PROSITE" id="PS51857"/>
    </source>
</evidence>
<dbReference type="InterPro" id="IPR012340">
    <property type="entry name" value="NA-bd_OB-fold"/>
</dbReference>
<dbReference type="GO" id="GO:0003677">
    <property type="term" value="F:DNA binding"/>
    <property type="evidence" value="ECO:0007669"/>
    <property type="project" value="UniProtKB-KW"/>
</dbReference>
<dbReference type="PROSITE" id="PS51857">
    <property type="entry name" value="CSD_2"/>
    <property type="match status" value="1"/>
</dbReference>
<dbReference type="InterPro" id="IPR002059">
    <property type="entry name" value="CSP_DNA-bd"/>
</dbReference>
<protein>
    <submittedName>
        <fullName evidence="4">Cold-shock DNA-binding domain</fullName>
    </submittedName>
</protein>
<dbReference type="CDD" id="cd04458">
    <property type="entry name" value="CSP_CDS"/>
    <property type="match status" value="1"/>
</dbReference>
<dbReference type="SMART" id="SM00357">
    <property type="entry name" value="CSP"/>
    <property type="match status" value="1"/>
</dbReference>
<keyword evidence="5" id="KW-1185">Reference proteome</keyword>
<keyword evidence="2" id="KW-0812">Transmembrane</keyword>
<feature type="transmembrane region" description="Helical" evidence="2">
    <location>
        <begin position="108"/>
        <end position="125"/>
    </location>
</feature>
<evidence type="ECO:0000313" key="5">
    <source>
        <dbReference type="Proteomes" id="UP000001416"/>
    </source>
</evidence>
<evidence type="ECO:0000256" key="2">
    <source>
        <dbReference type="SAM" id="Phobius"/>
    </source>
</evidence>
<dbReference type="eggNOG" id="COG3326">
    <property type="taxonomic scope" value="Bacteria"/>
</dbReference>
<dbReference type="Proteomes" id="UP000001416">
    <property type="component" value="Chromosome"/>
</dbReference>
<evidence type="ECO:0000256" key="1">
    <source>
        <dbReference type="ARBA" id="ARBA00022553"/>
    </source>
</evidence>
<feature type="domain" description="CSD" evidence="3">
    <location>
        <begin position="2"/>
        <end position="67"/>
    </location>
</feature>
<keyword evidence="1" id="KW-0597">Phosphoprotein</keyword>